<evidence type="ECO:0000313" key="8">
    <source>
        <dbReference type="EMBL" id="RGS79155.1"/>
    </source>
</evidence>
<dbReference type="EMBL" id="VWFC01000022">
    <property type="protein sequence ID" value="KAB1324378.1"/>
    <property type="molecule type" value="Genomic_DNA"/>
</dbReference>
<evidence type="ECO:0000313" key="14">
    <source>
        <dbReference type="Proteomes" id="UP000375690"/>
    </source>
</evidence>
<gene>
    <name evidence="9" type="ORF">DW206_24470</name>
    <name evidence="8" type="ORF">DWX70_24910</name>
    <name evidence="7" type="ORF">F3B53_17320</name>
    <name evidence="5" type="ORF">F3B85_03780</name>
    <name evidence="6" type="ORF">F3B98_23210</name>
    <name evidence="4" type="ORF">F3D66_25820</name>
    <name evidence="3" type="ORF">F3D71_26165</name>
    <name evidence="2" type="ORF">F3F25_12820</name>
    <name evidence="1" type="ORF">F3F51_27630</name>
</gene>
<dbReference type="EMBL" id="VWLX01000034">
    <property type="protein sequence ID" value="KAA3797601.1"/>
    <property type="molecule type" value="Genomic_DNA"/>
</dbReference>
<dbReference type="Proteomes" id="UP000473905">
    <property type="component" value="Unassembled WGS sequence"/>
</dbReference>
<evidence type="ECO:0000313" key="1">
    <source>
        <dbReference type="EMBL" id="KAA3797601.1"/>
    </source>
</evidence>
<keyword evidence="8" id="KW-0808">Transferase</keyword>
<protein>
    <submittedName>
        <fullName evidence="8">Methyltransferase</fullName>
    </submittedName>
</protein>
<dbReference type="EMBL" id="VWGP01000003">
    <property type="protein sequence ID" value="KAA4540661.1"/>
    <property type="molecule type" value="Genomic_DNA"/>
</dbReference>
<evidence type="ECO:0000313" key="16">
    <source>
        <dbReference type="Proteomes" id="UP000460135"/>
    </source>
</evidence>
<dbReference type="Proteomes" id="UP000266492">
    <property type="component" value="Unassembled WGS sequence"/>
</dbReference>
<evidence type="ECO:0000313" key="2">
    <source>
        <dbReference type="EMBL" id="KAA3928386.1"/>
    </source>
</evidence>
<evidence type="ECO:0000313" key="5">
    <source>
        <dbReference type="EMBL" id="KAA4540661.1"/>
    </source>
</evidence>
<evidence type="ECO:0000313" key="18">
    <source>
        <dbReference type="Proteomes" id="UP000478493"/>
    </source>
</evidence>
<organism evidence="8 10">
    <name type="scientific">Bacteroides ovatus</name>
    <dbReference type="NCBI Taxonomy" id="28116"/>
    <lineage>
        <taxon>Bacteria</taxon>
        <taxon>Pseudomonadati</taxon>
        <taxon>Bacteroidota</taxon>
        <taxon>Bacteroidia</taxon>
        <taxon>Bacteroidales</taxon>
        <taxon>Bacteroidaceae</taxon>
        <taxon>Bacteroides</taxon>
    </lineage>
</organism>
<accession>A0A139LBJ1</accession>
<reference evidence="12 13" key="2">
    <citation type="journal article" date="2019" name="Nat. Med.">
        <title>A library of human gut bacterial isolates paired with longitudinal multiomics data enables mechanistic microbiome research.</title>
        <authorList>
            <person name="Poyet M."/>
            <person name="Groussin M."/>
            <person name="Gibbons S.M."/>
            <person name="Avila-Pacheco J."/>
            <person name="Jiang X."/>
            <person name="Kearney S.M."/>
            <person name="Perrotta A.R."/>
            <person name="Berdy B."/>
            <person name="Zhao S."/>
            <person name="Lieberman T.D."/>
            <person name="Swanson P.K."/>
            <person name="Smith M."/>
            <person name="Roesemann S."/>
            <person name="Alexander J.E."/>
            <person name="Rich S.A."/>
            <person name="Livny J."/>
            <person name="Vlamakis H."/>
            <person name="Clish C."/>
            <person name="Bullock K."/>
            <person name="Deik A."/>
            <person name="Scott J."/>
            <person name="Pierce K.A."/>
            <person name="Xavier R.J."/>
            <person name="Alm E.J."/>
        </authorList>
    </citation>
    <scope>NUCLEOTIDE SEQUENCE [LARGE SCALE GENOMIC DNA]</scope>
    <source>
        <strain evidence="4 17">BIOML-A134</strain>
        <strain evidence="6 15">BIOML-A14</strain>
        <strain evidence="2 13">BIOML-A160</strain>
        <strain evidence="3 12">BIOML-A163</strain>
        <strain evidence="1 16">BIOML-A183</strain>
        <strain evidence="7 14">BIOML-A2</strain>
        <strain evidence="5 18">BIOML-A41</strain>
    </source>
</reference>
<evidence type="ECO:0000313" key="4">
    <source>
        <dbReference type="EMBL" id="KAA4090097.1"/>
    </source>
</evidence>
<evidence type="ECO:0000313" key="11">
    <source>
        <dbReference type="Proteomes" id="UP000283329"/>
    </source>
</evidence>
<keyword evidence="8" id="KW-0489">Methyltransferase</keyword>
<evidence type="ECO:0000313" key="17">
    <source>
        <dbReference type="Proteomes" id="UP000473905"/>
    </source>
</evidence>
<evidence type="ECO:0000313" key="6">
    <source>
        <dbReference type="EMBL" id="KAA4661381.1"/>
    </source>
</evidence>
<comment type="caution">
    <text evidence="8">The sequence shown here is derived from an EMBL/GenBank/DDBJ whole genome shotgun (WGS) entry which is preliminary data.</text>
</comment>
<evidence type="ECO:0000313" key="12">
    <source>
        <dbReference type="Proteomes" id="UP000323717"/>
    </source>
</evidence>
<evidence type="ECO:0000313" key="7">
    <source>
        <dbReference type="EMBL" id="KAB1324378.1"/>
    </source>
</evidence>
<dbReference type="Proteomes" id="UP000283329">
    <property type="component" value="Unassembled WGS sequence"/>
</dbReference>
<dbReference type="Proteomes" id="UP000375690">
    <property type="component" value="Unassembled WGS sequence"/>
</dbReference>
<dbReference type="EMBL" id="QRVZ01000036">
    <property type="protein sequence ID" value="RGS79155.1"/>
    <property type="molecule type" value="Genomic_DNA"/>
</dbReference>
<dbReference type="EMBL" id="VWKB01000048">
    <property type="protein sequence ID" value="KAA4090097.1"/>
    <property type="molecule type" value="Genomic_DNA"/>
</dbReference>
<reference evidence="10 11" key="1">
    <citation type="submission" date="2018-08" db="EMBL/GenBank/DDBJ databases">
        <title>A genome reference for cultivated species of the human gut microbiota.</title>
        <authorList>
            <person name="Zou Y."/>
            <person name="Xue W."/>
            <person name="Luo G."/>
        </authorList>
    </citation>
    <scope>NUCLEOTIDE SEQUENCE [LARGE SCALE GENOMIC DNA]</scope>
    <source>
        <strain evidence="8 10">AF20-9LB</strain>
        <strain evidence="9 11">AM17-48</strain>
    </source>
</reference>
<dbReference type="EMBL" id="VWLE01000612">
    <property type="protein sequence ID" value="KAA3937426.1"/>
    <property type="molecule type" value="Genomic_DNA"/>
</dbReference>
<dbReference type="Proteomes" id="UP000460135">
    <property type="component" value="Unassembled WGS sequence"/>
</dbReference>
<proteinExistence type="predicted"/>
<dbReference type="Proteomes" id="UP000323717">
    <property type="component" value="Unassembled WGS sequence"/>
</dbReference>
<name>A0A139LBJ1_BACOV</name>
<evidence type="ECO:0000313" key="13">
    <source>
        <dbReference type="Proteomes" id="UP000365824"/>
    </source>
</evidence>
<evidence type="ECO:0000313" key="3">
    <source>
        <dbReference type="EMBL" id="KAA3937426.1"/>
    </source>
</evidence>
<evidence type="ECO:0000313" key="15">
    <source>
        <dbReference type="Proteomes" id="UP000435985"/>
    </source>
</evidence>
<dbReference type="Proteomes" id="UP000478493">
    <property type="component" value="Unassembled WGS sequence"/>
</dbReference>
<dbReference type="AlphaFoldDB" id="A0A139LBJ1"/>
<dbReference type="Proteomes" id="UP000435985">
    <property type="component" value="Unassembled WGS sequence"/>
</dbReference>
<evidence type="ECO:0000313" key="9">
    <source>
        <dbReference type="EMBL" id="RHH39363.1"/>
    </source>
</evidence>
<dbReference type="EMBL" id="VWLB01000019">
    <property type="protein sequence ID" value="KAA3928386.1"/>
    <property type="molecule type" value="Genomic_DNA"/>
</dbReference>
<dbReference type="EMBL" id="VWFO01000043">
    <property type="protein sequence ID" value="KAA4661381.1"/>
    <property type="molecule type" value="Genomic_DNA"/>
</dbReference>
<dbReference type="GO" id="GO:0032259">
    <property type="term" value="P:methylation"/>
    <property type="evidence" value="ECO:0007669"/>
    <property type="project" value="UniProtKB-KW"/>
</dbReference>
<keyword evidence="17" id="KW-1185">Reference proteome</keyword>
<evidence type="ECO:0000313" key="10">
    <source>
        <dbReference type="Proteomes" id="UP000266492"/>
    </source>
</evidence>
<dbReference type="GO" id="GO:0008168">
    <property type="term" value="F:methyltransferase activity"/>
    <property type="evidence" value="ECO:0007669"/>
    <property type="project" value="UniProtKB-KW"/>
</dbReference>
<sequence>MNQQEIRSKYYLHSDVLHPETADFFSFLQKRYFSSLVMR</sequence>
<dbReference type="Proteomes" id="UP000365824">
    <property type="component" value="Unassembled WGS sequence"/>
</dbReference>
<dbReference type="EMBL" id="QRJR01000042">
    <property type="protein sequence ID" value="RHH39363.1"/>
    <property type="molecule type" value="Genomic_DNA"/>
</dbReference>